<gene>
    <name evidence="3" type="ORF">Gogos_010338</name>
</gene>
<dbReference type="PANTHER" id="PTHR46033:SF8">
    <property type="entry name" value="PROTEIN MAINTENANCE OF MERISTEMS-LIKE"/>
    <property type="match status" value="1"/>
</dbReference>
<dbReference type="InterPro" id="IPR019557">
    <property type="entry name" value="AminoTfrase-like_pln_mobile"/>
</dbReference>
<organism evidence="3 4">
    <name type="scientific">Gossypium gossypioides</name>
    <name type="common">Mexican cotton</name>
    <name type="synonym">Selera gossypioides</name>
    <dbReference type="NCBI Taxonomy" id="34282"/>
    <lineage>
        <taxon>Eukaryota</taxon>
        <taxon>Viridiplantae</taxon>
        <taxon>Streptophyta</taxon>
        <taxon>Embryophyta</taxon>
        <taxon>Tracheophyta</taxon>
        <taxon>Spermatophyta</taxon>
        <taxon>Magnoliopsida</taxon>
        <taxon>eudicotyledons</taxon>
        <taxon>Gunneridae</taxon>
        <taxon>Pentapetalae</taxon>
        <taxon>rosids</taxon>
        <taxon>malvids</taxon>
        <taxon>Malvales</taxon>
        <taxon>Malvaceae</taxon>
        <taxon>Malvoideae</taxon>
        <taxon>Gossypium</taxon>
    </lineage>
</organism>
<dbReference type="EMBL" id="JABEZY010000004">
    <property type="protein sequence ID" value="MBA0736848.1"/>
    <property type="molecule type" value="Genomic_DNA"/>
</dbReference>
<accession>A0A7J9BKY2</accession>
<feature type="region of interest" description="Disordered" evidence="1">
    <location>
        <begin position="301"/>
        <end position="328"/>
    </location>
</feature>
<evidence type="ECO:0000313" key="3">
    <source>
        <dbReference type="EMBL" id="MBA0736848.1"/>
    </source>
</evidence>
<evidence type="ECO:0000256" key="1">
    <source>
        <dbReference type="SAM" id="MobiDB-lite"/>
    </source>
</evidence>
<comment type="caution">
    <text evidence="3">The sequence shown here is derived from an EMBL/GenBank/DDBJ whole genome shotgun (WGS) entry which is preliminary data.</text>
</comment>
<dbReference type="InterPro" id="IPR044824">
    <property type="entry name" value="MAIN-like"/>
</dbReference>
<dbReference type="OrthoDB" id="958530at2759"/>
<dbReference type="GO" id="GO:0010073">
    <property type="term" value="P:meristem maintenance"/>
    <property type="evidence" value="ECO:0007669"/>
    <property type="project" value="InterPro"/>
</dbReference>
<evidence type="ECO:0000313" key="4">
    <source>
        <dbReference type="Proteomes" id="UP000593579"/>
    </source>
</evidence>
<dbReference type="AlphaFoldDB" id="A0A7J9BKY2"/>
<name>A0A7J9BKY2_GOSGO</name>
<sequence>MDGLVVTGSVHAATWRCACDKLWGLVWETIYGGWIEMSWLRRNFGGLDEDSSEVERERHVRAYILQIIGGILMLDKSRNLIHLRSLLKLINYELSWGFAVLAILYWEMCRATQSQKIKIECIIEEFFMNPNIWHVNVPLVVYATIEMHESDREAIVVPKLTPKYMPWFRIHGKRYLYGEEARGLQLHTRRPQRAFIHPKTDEAGPSSATMQEPTPTVALSMVVPPTAPSPMYYTPMPSTFPMTTMYRLSMFQASNESPLIMPSVYGTQHSYTHFPFVTQTPLRSLFYQSGSSSQPLILIPKDARWQPKMHRPQSTKGEEDGLPRPQPQ</sequence>
<dbReference type="PANTHER" id="PTHR46033">
    <property type="entry name" value="PROTEIN MAIN-LIKE 2"/>
    <property type="match status" value="1"/>
</dbReference>
<reference evidence="3 4" key="1">
    <citation type="journal article" date="2019" name="Genome Biol. Evol.">
        <title>Insights into the evolution of the New World diploid cottons (Gossypium, subgenus Houzingenia) based on genome sequencing.</title>
        <authorList>
            <person name="Grover C.E."/>
            <person name="Arick M.A. 2nd"/>
            <person name="Thrash A."/>
            <person name="Conover J.L."/>
            <person name="Sanders W.S."/>
            <person name="Peterson D.G."/>
            <person name="Frelichowski J.E."/>
            <person name="Scheffler J.A."/>
            <person name="Scheffler B.E."/>
            <person name="Wendel J.F."/>
        </authorList>
    </citation>
    <scope>NUCLEOTIDE SEQUENCE [LARGE SCALE GENOMIC DNA]</scope>
    <source>
        <strain evidence="3">5</strain>
        <tissue evidence="3">Leaf</tissue>
    </source>
</reference>
<feature type="domain" description="Aminotransferase-like plant mobile" evidence="2">
    <location>
        <begin position="3"/>
        <end position="122"/>
    </location>
</feature>
<dbReference type="Proteomes" id="UP000593579">
    <property type="component" value="Unassembled WGS sequence"/>
</dbReference>
<evidence type="ECO:0000259" key="2">
    <source>
        <dbReference type="Pfam" id="PF10536"/>
    </source>
</evidence>
<proteinExistence type="predicted"/>
<dbReference type="Pfam" id="PF10536">
    <property type="entry name" value="PMD"/>
    <property type="match status" value="1"/>
</dbReference>
<protein>
    <recommendedName>
        <fullName evidence="2">Aminotransferase-like plant mobile domain-containing protein</fullName>
    </recommendedName>
</protein>
<keyword evidence="4" id="KW-1185">Reference proteome</keyword>